<dbReference type="InterPro" id="IPR002641">
    <property type="entry name" value="PNPLA_dom"/>
</dbReference>
<keyword evidence="8" id="KW-1185">Reference proteome</keyword>
<dbReference type="GO" id="GO:0047499">
    <property type="term" value="F:calcium-independent phospholipase A2 activity"/>
    <property type="evidence" value="ECO:0007669"/>
    <property type="project" value="InterPro"/>
</dbReference>
<evidence type="ECO:0000313" key="7">
    <source>
        <dbReference type="EMBL" id="VDM69794.1"/>
    </source>
</evidence>
<feature type="domain" description="PNPLA" evidence="6">
    <location>
        <begin position="1"/>
        <end position="88"/>
    </location>
</feature>
<evidence type="ECO:0000256" key="4">
    <source>
        <dbReference type="ARBA" id="ARBA00023098"/>
    </source>
</evidence>
<dbReference type="SUPFAM" id="SSF52151">
    <property type="entry name" value="FabD/lysophospholipase-like"/>
    <property type="match status" value="1"/>
</dbReference>
<evidence type="ECO:0000313" key="8">
    <source>
        <dbReference type="Proteomes" id="UP000270094"/>
    </source>
</evidence>
<dbReference type="PROSITE" id="PS51635">
    <property type="entry name" value="PNPLA"/>
    <property type="match status" value="1"/>
</dbReference>
<dbReference type="EMBL" id="UYYB01013564">
    <property type="protein sequence ID" value="VDM69794.1"/>
    <property type="molecule type" value="Genomic_DNA"/>
</dbReference>
<proteinExistence type="predicted"/>
<reference evidence="7 8" key="1">
    <citation type="submission" date="2018-11" db="EMBL/GenBank/DDBJ databases">
        <authorList>
            <consortium name="Pathogen Informatics"/>
        </authorList>
    </citation>
    <scope>NUCLEOTIDE SEQUENCE [LARGE SCALE GENOMIC DNA]</scope>
</reference>
<dbReference type="GO" id="GO:2000304">
    <property type="term" value="P:positive regulation of ceramide biosynthetic process"/>
    <property type="evidence" value="ECO:0007669"/>
    <property type="project" value="TreeGrafter"/>
</dbReference>
<name>A0A3P7IW38_STRVU</name>
<evidence type="ECO:0000259" key="6">
    <source>
        <dbReference type="PROSITE" id="PS51635"/>
    </source>
</evidence>
<protein>
    <recommendedName>
        <fullName evidence="6">PNPLA domain-containing protein</fullName>
    </recommendedName>
</protein>
<dbReference type="AlphaFoldDB" id="A0A3P7IW38"/>
<dbReference type="OrthoDB" id="5853147at2759"/>
<keyword evidence="2" id="KW-0378">Hydrolase</keyword>
<evidence type="ECO:0000256" key="1">
    <source>
        <dbReference type="ARBA" id="ARBA00022737"/>
    </source>
</evidence>
<dbReference type="InterPro" id="IPR016035">
    <property type="entry name" value="Acyl_Trfase/lysoPLipase"/>
</dbReference>
<sequence>MGSFSENGPRVIVTVADTRRSPANLVLFRSFAPKIPEAVREQLDYLDPDKILVWKAARCTCAAPFFFDSYNGLSDGGLVANNPTQALIADFLQTTRLEKEYASNKVSVVYLKISSVETCARLQKSILSHFELSQCEVELKL</sequence>
<dbReference type="PANTHER" id="PTHR24139">
    <property type="entry name" value="CALCIUM-INDEPENDENT PHOSPHOLIPASE A2"/>
    <property type="match status" value="1"/>
</dbReference>
<dbReference type="InterPro" id="IPR047148">
    <property type="entry name" value="PLPL9"/>
</dbReference>
<dbReference type="GO" id="GO:0052816">
    <property type="term" value="F:long-chain fatty acyl-CoA hydrolase activity"/>
    <property type="evidence" value="ECO:0007669"/>
    <property type="project" value="TreeGrafter"/>
</dbReference>
<dbReference type="Proteomes" id="UP000270094">
    <property type="component" value="Unassembled WGS sequence"/>
</dbReference>
<keyword evidence="3" id="KW-0040">ANK repeat</keyword>
<accession>A0A3P7IW38</accession>
<keyword evidence="4" id="KW-0443">Lipid metabolism</keyword>
<dbReference type="GO" id="GO:0005739">
    <property type="term" value="C:mitochondrion"/>
    <property type="evidence" value="ECO:0007669"/>
    <property type="project" value="TreeGrafter"/>
</dbReference>
<gene>
    <name evidence="7" type="ORF">SVUK_LOCUS4792</name>
</gene>
<dbReference type="Gene3D" id="3.40.1090.10">
    <property type="entry name" value="Cytosolic phospholipase A2 catalytic domain"/>
    <property type="match status" value="1"/>
</dbReference>
<evidence type="ECO:0000256" key="3">
    <source>
        <dbReference type="ARBA" id="ARBA00023043"/>
    </source>
</evidence>
<comment type="caution">
    <text evidence="5">Lacks conserved residue(s) required for the propagation of feature annotation.</text>
</comment>
<evidence type="ECO:0000256" key="5">
    <source>
        <dbReference type="PROSITE-ProRule" id="PRU01161"/>
    </source>
</evidence>
<organism evidence="7 8">
    <name type="scientific">Strongylus vulgaris</name>
    <name type="common">Blood worm</name>
    <dbReference type="NCBI Taxonomy" id="40348"/>
    <lineage>
        <taxon>Eukaryota</taxon>
        <taxon>Metazoa</taxon>
        <taxon>Ecdysozoa</taxon>
        <taxon>Nematoda</taxon>
        <taxon>Chromadorea</taxon>
        <taxon>Rhabditida</taxon>
        <taxon>Rhabditina</taxon>
        <taxon>Rhabditomorpha</taxon>
        <taxon>Strongyloidea</taxon>
        <taxon>Strongylidae</taxon>
        <taxon>Strongylus</taxon>
    </lineage>
</organism>
<dbReference type="Pfam" id="PF01734">
    <property type="entry name" value="Patatin"/>
    <property type="match status" value="1"/>
</dbReference>
<evidence type="ECO:0000256" key="2">
    <source>
        <dbReference type="ARBA" id="ARBA00022801"/>
    </source>
</evidence>
<dbReference type="PANTHER" id="PTHR24139:SF34">
    <property type="entry name" value="85_88 KDA CALCIUM-INDEPENDENT PHOSPHOLIPASE A2"/>
    <property type="match status" value="1"/>
</dbReference>
<dbReference type="GO" id="GO:0006629">
    <property type="term" value="P:lipid metabolic process"/>
    <property type="evidence" value="ECO:0007669"/>
    <property type="project" value="UniProtKB-KW"/>
</dbReference>
<feature type="short sequence motif" description="DGA/G" evidence="5">
    <location>
        <begin position="75"/>
        <end position="77"/>
    </location>
</feature>
<keyword evidence="1" id="KW-0677">Repeat</keyword>